<dbReference type="EMBL" id="WIGM01001234">
    <property type="protein sequence ID" value="KAF6802914.1"/>
    <property type="molecule type" value="Genomic_DNA"/>
</dbReference>
<keyword evidence="3" id="KW-1185">Reference proteome</keyword>
<feature type="region of interest" description="Disordered" evidence="1">
    <location>
        <begin position="1"/>
        <end position="58"/>
    </location>
</feature>
<accession>A0A8H6IXW7</accession>
<evidence type="ECO:0000313" key="2">
    <source>
        <dbReference type="EMBL" id="KAF6802914.1"/>
    </source>
</evidence>
<dbReference type="Proteomes" id="UP000639643">
    <property type="component" value="Unassembled WGS sequence"/>
</dbReference>
<name>A0A8H6IXW7_9PEZI</name>
<proteinExistence type="predicted"/>
<protein>
    <submittedName>
        <fullName evidence="2">Uncharacterized protein</fullName>
    </submittedName>
</protein>
<gene>
    <name evidence="2" type="ORF">CMUS01_15229</name>
</gene>
<sequence>MATIRLSDSRGDAIGKTHTHKGHRQPEAKSGQGKAERNTNKSKSKEGHIGGGLGSVWPAAFCKGERGWSDGIQEQGTWD</sequence>
<evidence type="ECO:0000256" key="1">
    <source>
        <dbReference type="SAM" id="MobiDB-lite"/>
    </source>
</evidence>
<organism evidence="2 3">
    <name type="scientific">Colletotrichum musicola</name>
    <dbReference type="NCBI Taxonomy" id="2175873"/>
    <lineage>
        <taxon>Eukaryota</taxon>
        <taxon>Fungi</taxon>
        <taxon>Dikarya</taxon>
        <taxon>Ascomycota</taxon>
        <taxon>Pezizomycotina</taxon>
        <taxon>Sordariomycetes</taxon>
        <taxon>Hypocreomycetidae</taxon>
        <taxon>Glomerellales</taxon>
        <taxon>Glomerellaceae</taxon>
        <taxon>Colletotrichum</taxon>
        <taxon>Colletotrichum orchidearum species complex</taxon>
    </lineage>
</organism>
<dbReference type="AlphaFoldDB" id="A0A8H6IXW7"/>
<comment type="caution">
    <text evidence="2">The sequence shown here is derived from an EMBL/GenBank/DDBJ whole genome shotgun (WGS) entry which is preliminary data.</text>
</comment>
<feature type="compositionally biased region" description="Basic and acidic residues" evidence="1">
    <location>
        <begin position="34"/>
        <end position="48"/>
    </location>
</feature>
<evidence type="ECO:0000313" key="3">
    <source>
        <dbReference type="Proteomes" id="UP000639643"/>
    </source>
</evidence>
<reference evidence="2" key="1">
    <citation type="journal article" date="2020" name="Phytopathology">
        <title>Genome Sequence Resources of Colletotrichum truncatum, C. plurivorum, C. musicola, and C. sojae: Four Species Pathogenic to Soybean (Glycine max).</title>
        <authorList>
            <person name="Rogerio F."/>
            <person name="Boufleur T.R."/>
            <person name="Ciampi-Guillardi M."/>
            <person name="Sukno S.A."/>
            <person name="Thon M.R."/>
            <person name="Massola Junior N.S."/>
            <person name="Baroncelli R."/>
        </authorList>
    </citation>
    <scope>NUCLEOTIDE SEQUENCE</scope>
    <source>
        <strain evidence="2">LFN0074</strain>
    </source>
</reference>